<organism evidence="3 4">
    <name type="scientific">Bradyrhizobium japonicum</name>
    <dbReference type="NCBI Taxonomy" id="375"/>
    <lineage>
        <taxon>Bacteria</taxon>
        <taxon>Pseudomonadati</taxon>
        <taxon>Pseudomonadota</taxon>
        <taxon>Alphaproteobacteria</taxon>
        <taxon>Hyphomicrobiales</taxon>
        <taxon>Nitrobacteraceae</taxon>
        <taxon>Bradyrhizobium</taxon>
    </lineage>
</organism>
<protein>
    <submittedName>
        <fullName evidence="3">Amidase</fullName>
    </submittedName>
</protein>
<evidence type="ECO:0000313" key="4">
    <source>
        <dbReference type="Proteomes" id="UP000193335"/>
    </source>
</evidence>
<dbReference type="Pfam" id="PF01425">
    <property type="entry name" value="Amidase"/>
    <property type="match status" value="1"/>
</dbReference>
<dbReference type="PANTHER" id="PTHR11895">
    <property type="entry name" value="TRANSAMIDASE"/>
    <property type="match status" value="1"/>
</dbReference>
<dbReference type="AlphaFoldDB" id="A0A1Y2JAS4"/>
<dbReference type="GO" id="GO:0003824">
    <property type="term" value="F:catalytic activity"/>
    <property type="evidence" value="ECO:0007669"/>
    <property type="project" value="InterPro"/>
</dbReference>
<dbReference type="InterPro" id="IPR000120">
    <property type="entry name" value="Amidase"/>
</dbReference>
<name>A0A1Y2JAS4_BRAJP</name>
<evidence type="ECO:0000259" key="2">
    <source>
        <dbReference type="Pfam" id="PF01425"/>
    </source>
</evidence>
<accession>A0A1Y2JAS4</accession>
<dbReference type="Proteomes" id="UP000193335">
    <property type="component" value="Unassembled WGS sequence"/>
</dbReference>
<dbReference type="PANTHER" id="PTHR11895:SF7">
    <property type="entry name" value="GLUTAMYL-TRNA(GLN) AMIDOTRANSFERASE SUBUNIT A, MITOCHONDRIAL"/>
    <property type="match status" value="1"/>
</dbReference>
<dbReference type="InterPro" id="IPR023631">
    <property type="entry name" value="Amidase_dom"/>
</dbReference>
<evidence type="ECO:0000313" key="3">
    <source>
        <dbReference type="EMBL" id="OSJ24113.1"/>
    </source>
</evidence>
<comment type="similarity">
    <text evidence="1">Belongs to the amidase family.</text>
</comment>
<feature type="domain" description="Amidase" evidence="2">
    <location>
        <begin position="33"/>
        <end position="452"/>
    </location>
</feature>
<proteinExistence type="inferred from homology"/>
<dbReference type="SUPFAM" id="SSF75304">
    <property type="entry name" value="Amidase signature (AS) enzymes"/>
    <property type="match status" value="1"/>
</dbReference>
<reference evidence="3 4" key="1">
    <citation type="submission" date="2017-03" db="EMBL/GenBank/DDBJ databases">
        <title>Whole genome sequences of fourteen strains of Bradyrhizobium canariense and one strain of Bradyrhizobium japonicum isolated from Lupinus (Papilionoideae: Genisteae) species in Algeria.</title>
        <authorList>
            <person name="Crovadore J."/>
            <person name="Chekireb D."/>
            <person name="Brachmann A."/>
            <person name="Chablais R."/>
            <person name="Cochard B."/>
            <person name="Lefort F."/>
        </authorList>
    </citation>
    <scope>NUCLEOTIDE SEQUENCE [LARGE SCALE GENOMIC DNA]</scope>
    <source>
        <strain evidence="3 4">UBMA197</strain>
    </source>
</reference>
<comment type="caution">
    <text evidence="3">The sequence shown here is derived from an EMBL/GenBank/DDBJ whole genome shotgun (WGS) entry which is preliminary data.</text>
</comment>
<dbReference type="Gene3D" id="3.90.1300.10">
    <property type="entry name" value="Amidase signature (AS) domain"/>
    <property type="match status" value="1"/>
</dbReference>
<dbReference type="InterPro" id="IPR036928">
    <property type="entry name" value="AS_sf"/>
</dbReference>
<dbReference type="NCBIfam" id="NF004815">
    <property type="entry name" value="PRK06169.1"/>
    <property type="match status" value="1"/>
</dbReference>
<gene>
    <name evidence="3" type="ORF">BSZ19_43170</name>
</gene>
<sequence length="488" mass="51722">MDVFSPPDGTDICGLNAAQVLSAYRKGTLSPIEVTEAALERAEAVNGELNAFTFIDRDRARNEARRSEARWRSGAPLSDLDGIPTTIKDIVWVEGWSVRCGSRTTTASPCERDAPSVERLRRSGAIFIGQTTTPEFGWKAVTDSPLFGVTRNAWDPSMTAGGSSGGAAVAAAVGAGSLHLGSDGGGSIRIPASFNGIVGHKPSFGRVPAHPPSAFGTVAHIGPMARSVGDAEAMLEAMSGRDLRDWAQGAGKLPRLGKRQADFTGMRIGYWSTPPVGHVDREVELSVAAAVRRMEEWGAIVEPVELPSIDLLELFHIHWFSGAANRLVSAGEVASEVYDAGFLLAAAKGREYSAATLVAAQVLRAEFGTFMDELLESYNVLVSPAAAIPPFAAGRDVPEGSGLSHWTEWASFSFPINLSQQPACVVPCGMTASGAPIGLQFVGARGNDSGVLATARAYELVSPEHFRMVDLTKRSRKRMDGVGATRSE</sequence>
<dbReference type="RefSeq" id="WP_085404906.1">
    <property type="nucleotide sequence ID" value="NZ_NAFL01000283.1"/>
</dbReference>
<evidence type="ECO:0000256" key="1">
    <source>
        <dbReference type="ARBA" id="ARBA00009199"/>
    </source>
</evidence>
<dbReference type="EMBL" id="NAFL01000283">
    <property type="protein sequence ID" value="OSJ24113.1"/>
    <property type="molecule type" value="Genomic_DNA"/>
</dbReference>